<organism evidence="1 2">
    <name type="scientific">Trichonephila inaurata madagascariensis</name>
    <dbReference type="NCBI Taxonomy" id="2747483"/>
    <lineage>
        <taxon>Eukaryota</taxon>
        <taxon>Metazoa</taxon>
        <taxon>Ecdysozoa</taxon>
        <taxon>Arthropoda</taxon>
        <taxon>Chelicerata</taxon>
        <taxon>Arachnida</taxon>
        <taxon>Araneae</taxon>
        <taxon>Araneomorphae</taxon>
        <taxon>Entelegynae</taxon>
        <taxon>Araneoidea</taxon>
        <taxon>Nephilidae</taxon>
        <taxon>Trichonephila</taxon>
        <taxon>Trichonephila inaurata</taxon>
    </lineage>
</organism>
<dbReference type="Proteomes" id="UP000886998">
    <property type="component" value="Unassembled WGS sequence"/>
</dbReference>
<proteinExistence type="predicted"/>
<reference evidence="1" key="1">
    <citation type="submission" date="2020-08" db="EMBL/GenBank/DDBJ databases">
        <title>Multicomponent nature underlies the extraordinary mechanical properties of spider dragline silk.</title>
        <authorList>
            <person name="Kono N."/>
            <person name="Nakamura H."/>
            <person name="Mori M."/>
            <person name="Yoshida Y."/>
            <person name="Ohtoshi R."/>
            <person name="Malay A.D."/>
            <person name="Moran D.A.P."/>
            <person name="Tomita M."/>
            <person name="Numata K."/>
            <person name="Arakawa K."/>
        </authorList>
    </citation>
    <scope>NUCLEOTIDE SEQUENCE</scope>
</reference>
<accession>A0A8X6YNR9</accession>
<evidence type="ECO:0000313" key="2">
    <source>
        <dbReference type="Proteomes" id="UP000886998"/>
    </source>
</evidence>
<evidence type="ECO:0000313" key="1">
    <source>
        <dbReference type="EMBL" id="GFY74266.1"/>
    </source>
</evidence>
<sequence length="71" mass="7559">MNGHVEYQEQKFITASVEVYGPGVMSVAVNGAEMPGGPPFSELTSKRAEDIPRVDGHVMATKQMQMSGSCG</sequence>
<protein>
    <submittedName>
        <fullName evidence="1">Uncharacterized protein</fullName>
    </submittedName>
</protein>
<comment type="caution">
    <text evidence="1">The sequence shown here is derived from an EMBL/GenBank/DDBJ whole genome shotgun (WGS) entry which is preliminary data.</text>
</comment>
<dbReference type="AlphaFoldDB" id="A0A8X6YNR9"/>
<dbReference type="EMBL" id="BMAV01020638">
    <property type="protein sequence ID" value="GFY74266.1"/>
    <property type="molecule type" value="Genomic_DNA"/>
</dbReference>
<name>A0A8X6YNR9_9ARAC</name>
<keyword evidence="2" id="KW-1185">Reference proteome</keyword>
<gene>
    <name evidence="1" type="ORF">TNIN_478441</name>
</gene>